<dbReference type="Proteomes" id="UP000222564">
    <property type="component" value="Unassembled WGS sequence"/>
</dbReference>
<evidence type="ECO:0000313" key="1">
    <source>
        <dbReference type="EMBL" id="PHJ39470.1"/>
    </source>
</evidence>
<evidence type="ECO:0000313" key="2">
    <source>
        <dbReference type="Proteomes" id="UP000222564"/>
    </source>
</evidence>
<dbReference type="AlphaFoldDB" id="A0A2C6LLJ9"/>
<protein>
    <submittedName>
        <fullName evidence="1">Uncharacterized protein</fullName>
    </submittedName>
</protein>
<proteinExistence type="predicted"/>
<reference evidence="1 2" key="1">
    <citation type="submission" date="2013-09" db="EMBL/GenBank/DDBJ databases">
        <title>Biodegradation of hydrocarbons in the deep terrestrial subsurface : characterization of a microbial consortium composed of two Desulfotomaculum species originating from a deep geological formation.</title>
        <authorList>
            <person name="Aullo T."/>
            <person name="Berlendis S."/>
            <person name="Lascourreges J.-F."/>
            <person name="Dessort D."/>
            <person name="Saint-Laurent S."/>
            <person name="Schraauwers B."/>
            <person name="Mas J."/>
            <person name="Magot M."/>
            <person name="Ranchou-Peyruse A."/>
        </authorList>
    </citation>
    <scope>NUCLEOTIDE SEQUENCE [LARGE SCALE GENOMIC DNA]</scope>
    <source>
        <strain evidence="1 2">Bs107</strain>
    </source>
</reference>
<organism evidence="1 2">
    <name type="scientific">Desulforamulus profundi</name>
    <dbReference type="NCBI Taxonomy" id="1383067"/>
    <lineage>
        <taxon>Bacteria</taxon>
        <taxon>Bacillati</taxon>
        <taxon>Bacillota</taxon>
        <taxon>Clostridia</taxon>
        <taxon>Eubacteriales</taxon>
        <taxon>Peptococcaceae</taxon>
        <taxon>Desulforamulus</taxon>
    </lineage>
</organism>
<dbReference type="EMBL" id="AWQQ01000020">
    <property type="protein sequence ID" value="PHJ39470.1"/>
    <property type="molecule type" value="Genomic_DNA"/>
</dbReference>
<sequence>MSQDFGGFLSFALGKLNFAGRYKVCERCPYWMMECKEDKYCQSRFQAEGVVWHLGNDLK</sequence>
<comment type="caution">
    <text evidence="1">The sequence shown here is derived from an EMBL/GenBank/DDBJ whole genome shotgun (WGS) entry which is preliminary data.</text>
</comment>
<accession>A0A2C6LLJ9</accession>
<name>A0A2C6LLJ9_9FIRM</name>
<gene>
    <name evidence="1" type="ORF">P378_03410</name>
</gene>
<keyword evidence="2" id="KW-1185">Reference proteome</keyword>
<dbReference type="OrthoDB" id="9896193at2"/>
<dbReference type="RefSeq" id="WP_099082223.1">
    <property type="nucleotide sequence ID" value="NZ_AWQQ01000020.1"/>
</dbReference>